<evidence type="ECO:0000313" key="10">
    <source>
        <dbReference type="Proteomes" id="UP001597391"/>
    </source>
</evidence>
<protein>
    <submittedName>
        <fullName evidence="9">LLM class flavin-dependent oxidoreductase</fullName>
    </submittedName>
</protein>
<keyword evidence="4" id="KW-0503">Monooxygenase</keyword>
<dbReference type="InterPro" id="IPR011251">
    <property type="entry name" value="Luciferase-like_dom"/>
</dbReference>
<sequence>MSQLDPARNRLRALRLGVDLTDAGAHPTVWREVGTRHAQQFDLPTFLSHIAAAQNAVFDFAVIGDSFGIQPGGNSVYQGRVDSALIASRVAPVTRGIGLVPSINVTHTEPFHVSKLVATLDYVSRGRAGWEPTVSLSATEAKLFGRKDVQTAHSAWQEAGEVTDVVRRLWDSWEDDAEIRDAATSRFVDRDKLHYVDYEGINFKVKGPSITPRPIQGHAVTVVSIPRDLDQQEHAIDVAAREADIVRIQVEDAEEASALRQRLKAQAAEHGRDPESVIVLADIFVVTGENPSTAQVRYDILRDLEPAGTSDHLTLTLRHVGTAAALAGTIAQWFTDGVVDGFVIRPAALHTDLREVIDFTIPKLQNRGLFPRSYRGATFREHLGLERPANRYELERDQNQDQDQGQSIGSLLTAEANASA</sequence>
<proteinExistence type="inferred from homology"/>
<comment type="caution">
    <text evidence="9">The sequence shown here is derived from an EMBL/GenBank/DDBJ whole genome shotgun (WGS) entry which is preliminary data.</text>
</comment>
<evidence type="ECO:0000313" key="9">
    <source>
        <dbReference type="EMBL" id="MFD2841574.1"/>
    </source>
</evidence>
<evidence type="ECO:0000256" key="3">
    <source>
        <dbReference type="ARBA" id="ARBA00023002"/>
    </source>
</evidence>
<feature type="domain" description="Luciferase-like" evidence="8">
    <location>
        <begin position="31"/>
        <end position="302"/>
    </location>
</feature>
<accession>A0ABW5XJH1</accession>
<dbReference type="Pfam" id="PF00296">
    <property type="entry name" value="Bac_luciferase"/>
    <property type="match status" value="1"/>
</dbReference>
<keyword evidence="2" id="KW-0288">FMN</keyword>
<dbReference type="InterPro" id="IPR051260">
    <property type="entry name" value="Diverse_substr_monoxygenases"/>
</dbReference>
<dbReference type="PANTHER" id="PTHR30011">
    <property type="entry name" value="ALKANESULFONATE MONOOXYGENASE-RELATED"/>
    <property type="match status" value="1"/>
</dbReference>
<dbReference type="EMBL" id="JBHUOP010000007">
    <property type="protein sequence ID" value="MFD2841574.1"/>
    <property type="molecule type" value="Genomic_DNA"/>
</dbReference>
<evidence type="ECO:0000259" key="8">
    <source>
        <dbReference type="Pfam" id="PF00296"/>
    </source>
</evidence>
<dbReference type="Proteomes" id="UP001597391">
    <property type="component" value="Unassembled WGS sequence"/>
</dbReference>
<evidence type="ECO:0000256" key="6">
    <source>
        <dbReference type="SAM" id="Coils"/>
    </source>
</evidence>
<evidence type="ECO:0000256" key="7">
    <source>
        <dbReference type="SAM" id="MobiDB-lite"/>
    </source>
</evidence>
<dbReference type="PANTHER" id="PTHR30011:SF16">
    <property type="entry name" value="C2H2 FINGER DOMAIN TRANSCRIPTION FACTOR (EUROFUNG)-RELATED"/>
    <property type="match status" value="1"/>
</dbReference>
<evidence type="ECO:0000256" key="4">
    <source>
        <dbReference type="ARBA" id="ARBA00023033"/>
    </source>
</evidence>
<gene>
    <name evidence="9" type="ORF">ACFSYH_13495</name>
</gene>
<keyword evidence="3" id="KW-0560">Oxidoreductase</keyword>
<reference evidence="10" key="1">
    <citation type="journal article" date="2019" name="Int. J. Syst. Evol. Microbiol.">
        <title>The Global Catalogue of Microorganisms (GCM) 10K type strain sequencing project: providing services to taxonomists for standard genome sequencing and annotation.</title>
        <authorList>
            <consortium name="The Broad Institute Genomics Platform"/>
            <consortium name="The Broad Institute Genome Sequencing Center for Infectious Disease"/>
            <person name="Wu L."/>
            <person name="Ma J."/>
        </authorList>
    </citation>
    <scope>NUCLEOTIDE SEQUENCE [LARGE SCALE GENOMIC DNA]</scope>
    <source>
        <strain evidence="10">KCTC 33576</strain>
    </source>
</reference>
<evidence type="ECO:0000256" key="1">
    <source>
        <dbReference type="ARBA" id="ARBA00022630"/>
    </source>
</evidence>
<keyword evidence="1" id="KW-0285">Flavoprotein</keyword>
<evidence type="ECO:0000256" key="2">
    <source>
        <dbReference type="ARBA" id="ARBA00022643"/>
    </source>
</evidence>
<evidence type="ECO:0000256" key="5">
    <source>
        <dbReference type="ARBA" id="ARBA00033748"/>
    </source>
</evidence>
<feature type="compositionally biased region" description="Polar residues" evidence="7">
    <location>
        <begin position="401"/>
        <end position="420"/>
    </location>
</feature>
<feature type="coiled-coil region" evidence="6">
    <location>
        <begin position="236"/>
        <end position="273"/>
    </location>
</feature>
<name>A0ABW5XJH1_9MICO</name>
<organism evidence="9 10">
    <name type="scientific">Populibacterium corticicola</name>
    <dbReference type="NCBI Taxonomy" id="1812826"/>
    <lineage>
        <taxon>Bacteria</taxon>
        <taxon>Bacillati</taxon>
        <taxon>Actinomycetota</taxon>
        <taxon>Actinomycetes</taxon>
        <taxon>Micrococcales</taxon>
        <taxon>Jonesiaceae</taxon>
        <taxon>Populibacterium</taxon>
    </lineage>
</organism>
<dbReference type="SUPFAM" id="SSF51679">
    <property type="entry name" value="Bacterial luciferase-like"/>
    <property type="match status" value="1"/>
</dbReference>
<keyword evidence="6" id="KW-0175">Coiled coil</keyword>
<dbReference type="Gene3D" id="3.20.20.30">
    <property type="entry name" value="Luciferase-like domain"/>
    <property type="match status" value="1"/>
</dbReference>
<feature type="region of interest" description="Disordered" evidence="7">
    <location>
        <begin position="395"/>
        <end position="420"/>
    </location>
</feature>
<dbReference type="InterPro" id="IPR036661">
    <property type="entry name" value="Luciferase-like_sf"/>
</dbReference>
<keyword evidence="10" id="KW-1185">Reference proteome</keyword>
<dbReference type="PIRSF" id="PIRSF000337">
    <property type="entry name" value="NTA_MOA"/>
    <property type="match status" value="1"/>
</dbReference>
<comment type="similarity">
    <text evidence="5">Belongs to the NtaA/SnaA/DszA monooxygenase family.</text>
</comment>
<dbReference type="InterPro" id="IPR016215">
    <property type="entry name" value="NTA_MOA"/>
</dbReference>
<dbReference type="RefSeq" id="WP_377467712.1">
    <property type="nucleotide sequence ID" value="NZ_JBHUOP010000007.1"/>
</dbReference>